<dbReference type="PANTHER" id="PTHR16223">
    <property type="entry name" value="TRANSCRIPTION FACTOR BHLH83-RELATED"/>
    <property type="match status" value="1"/>
</dbReference>
<protein>
    <submittedName>
        <fullName evidence="7">Myc-type</fullName>
    </submittedName>
</protein>
<keyword evidence="2" id="KW-0805">Transcription regulation</keyword>
<accession>A0A4D6N824</accession>
<dbReference type="PANTHER" id="PTHR16223:SF53">
    <property type="entry name" value="TRANSCRIPTION FACTOR BHLH68-LIKE"/>
    <property type="match status" value="1"/>
</dbReference>
<dbReference type="AlphaFoldDB" id="A0A4D6N824"/>
<feature type="domain" description="BHLH" evidence="6">
    <location>
        <begin position="169"/>
        <end position="218"/>
    </location>
</feature>
<evidence type="ECO:0000256" key="4">
    <source>
        <dbReference type="ARBA" id="ARBA00023163"/>
    </source>
</evidence>
<keyword evidence="8" id="KW-1185">Reference proteome</keyword>
<dbReference type="GO" id="GO:0000981">
    <property type="term" value="F:DNA-binding transcription factor activity, RNA polymerase II-specific"/>
    <property type="evidence" value="ECO:0007669"/>
    <property type="project" value="TreeGrafter"/>
</dbReference>
<dbReference type="InterPro" id="IPR045239">
    <property type="entry name" value="bHLH95_bHLH"/>
</dbReference>
<dbReference type="PROSITE" id="PS50888">
    <property type="entry name" value="BHLH"/>
    <property type="match status" value="1"/>
</dbReference>
<dbReference type="EMBL" id="CP039354">
    <property type="protein sequence ID" value="QCE08974.1"/>
    <property type="molecule type" value="Genomic_DNA"/>
</dbReference>
<evidence type="ECO:0000256" key="3">
    <source>
        <dbReference type="ARBA" id="ARBA00023125"/>
    </source>
</evidence>
<proteinExistence type="predicted"/>
<dbReference type="InterPro" id="IPR045843">
    <property type="entry name" value="IND-like"/>
</dbReference>
<evidence type="ECO:0000256" key="5">
    <source>
        <dbReference type="ARBA" id="ARBA00023242"/>
    </source>
</evidence>
<organism evidence="7 8">
    <name type="scientific">Vigna unguiculata</name>
    <name type="common">Cowpea</name>
    <dbReference type="NCBI Taxonomy" id="3917"/>
    <lineage>
        <taxon>Eukaryota</taxon>
        <taxon>Viridiplantae</taxon>
        <taxon>Streptophyta</taxon>
        <taxon>Embryophyta</taxon>
        <taxon>Tracheophyta</taxon>
        <taxon>Spermatophyta</taxon>
        <taxon>Magnoliopsida</taxon>
        <taxon>eudicotyledons</taxon>
        <taxon>Gunneridae</taxon>
        <taxon>Pentapetalae</taxon>
        <taxon>rosids</taxon>
        <taxon>fabids</taxon>
        <taxon>Fabales</taxon>
        <taxon>Fabaceae</taxon>
        <taxon>Papilionoideae</taxon>
        <taxon>50 kb inversion clade</taxon>
        <taxon>NPAAA clade</taxon>
        <taxon>indigoferoid/millettioid clade</taxon>
        <taxon>Phaseoleae</taxon>
        <taxon>Vigna</taxon>
    </lineage>
</organism>
<keyword evidence="5" id="KW-0539">Nucleus</keyword>
<name>A0A4D6N824_VIGUN</name>
<keyword evidence="3" id="KW-0238">DNA-binding</keyword>
<dbReference type="GO" id="GO:0000978">
    <property type="term" value="F:RNA polymerase II cis-regulatory region sequence-specific DNA binding"/>
    <property type="evidence" value="ECO:0007669"/>
    <property type="project" value="TreeGrafter"/>
</dbReference>
<sequence length="309" mass="34248">MMTGFPNWWSMHPPSFIPPQYLLPASSFSFNLFTQNPDPPLSTGLSGEEEKLGFIDFQPKTLGSWDVQILNTASYGVSNNFDETKQENSQRGTLYEHGRQEFQPADSSWSHMVPVSSPGSSSVTATISGNNNILDFTYNNSHHRKHLLQDQISECNSTATLGVCKKARVQSSSSHTPLKVRKEKLSDRITTLHQLVSPFGKTDTASVLLEAIGYIRFLQGQIEALSSPYLDDASKNTTNQQSVDGERTCVFPEDPGLLLKENNGLKRKGGTNQEAEDKAKELKSRGLCLVPVSCTQHVVTQNEWHGRGF</sequence>
<dbReference type="InterPro" id="IPR036638">
    <property type="entry name" value="HLH_DNA-bd_sf"/>
</dbReference>
<evidence type="ECO:0000256" key="2">
    <source>
        <dbReference type="ARBA" id="ARBA00023015"/>
    </source>
</evidence>
<dbReference type="Proteomes" id="UP000501690">
    <property type="component" value="Linkage Group LG10"/>
</dbReference>
<keyword evidence="4" id="KW-0804">Transcription</keyword>
<gene>
    <name evidence="7" type="ORF">DEO72_LG10g193</name>
</gene>
<dbReference type="InterPro" id="IPR011598">
    <property type="entry name" value="bHLH_dom"/>
</dbReference>
<dbReference type="Gene3D" id="4.10.280.10">
    <property type="entry name" value="Helix-loop-helix DNA-binding domain"/>
    <property type="match status" value="1"/>
</dbReference>
<dbReference type="GO" id="GO:0046983">
    <property type="term" value="F:protein dimerization activity"/>
    <property type="evidence" value="ECO:0007669"/>
    <property type="project" value="InterPro"/>
</dbReference>
<evidence type="ECO:0000256" key="1">
    <source>
        <dbReference type="ARBA" id="ARBA00004123"/>
    </source>
</evidence>
<evidence type="ECO:0000313" key="8">
    <source>
        <dbReference type="Proteomes" id="UP000501690"/>
    </source>
</evidence>
<evidence type="ECO:0000259" key="6">
    <source>
        <dbReference type="PROSITE" id="PS50888"/>
    </source>
</evidence>
<reference evidence="7 8" key="1">
    <citation type="submission" date="2019-04" db="EMBL/GenBank/DDBJ databases">
        <title>An improved genome assembly and genetic linkage map for asparagus bean, Vigna unguiculata ssp. sesquipedialis.</title>
        <authorList>
            <person name="Xia Q."/>
            <person name="Zhang R."/>
            <person name="Dong Y."/>
        </authorList>
    </citation>
    <scope>NUCLEOTIDE SEQUENCE [LARGE SCALE GENOMIC DNA]</scope>
    <source>
        <tissue evidence="7">Leaf</tissue>
    </source>
</reference>
<dbReference type="SUPFAM" id="SSF47459">
    <property type="entry name" value="HLH, helix-loop-helix DNA-binding domain"/>
    <property type="match status" value="1"/>
</dbReference>
<dbReference type="GO" id="GO:0005634">
    <property type="term" value="C:nucleus"/>
    <property type="evidence" value="ECO:0007669"/>
    <property type="project" value="UniProtKB-SubCell"/>
</dbReference>
<evidence type="ECO:0000313" key="7">
    <source>
        <dbReference type="EMBL" id="QCE08974.1"/>
    </source>
</evidence>
<comment type="subcellular location">
    <subcellularLocation>
        <location evidence="1">Nucleus</location>
    </subcellularLocation>
</comment>
<dbReference type="CDD" id="cd11393">
    <property type="entry name" value="bHLH_AtbHLH_like"/>
    <property type="match status" value="1"/>
</dbReference>